<keyword evidence="3" id="KW-0472">Membrane</keyword>
<dbReference type="GO" id="GO:0015297">
    <property type="term" value="F:antiporter activity"/>
    <property type="evidence" value="ECO:0007669"/>
    <property type="project" value="InterPro"/>
</dbReference>
<dbReference type="AlphaFoldDB" id="A0A2V1DZW5"/>
<reference evidence="4 5" key="1">
    <citation type="journal article" date="2018" name="Sci. Rep.">
        <title>Comparative genomics provides insights into the lifestyle and reveals functional heterogeneity of dark septate endophytic fungi.</title>
        <authorList>
            <person name="Knapp D.G."/>
            <person name="Nemeth J.B."/>
            <person name="Barry K."/>
            <person name="Hainaut M."/>
            <person name="Henrissat B."/>
            <person name="Johnson J."/>
            <person name="Kuo A."/>
            <person name="Lim J.H.P."/>
            <person name="Lipzen A."/>
            <person name="Nolan M."/>
            <person name="Ohm R.A."/>
            <person name="Tamas L."/>
            <person name="Grigoriev I.V."/>
            <person name="Spatafora J.W."/>
            <person name="Nagy L.G."/>
            <person name="Kovacs G.M."/>
        </authorList>
    </citation>
    <scope>NUCLEOTIDE SEQUENCE [LARGE SCALE GENOMIC DNA]</scope>
    <source>
        <strain evidence="4 5">DSE2036</strain>
    </source>
</reference>
<dbReference type="PANTHER" id="PTHR11206">
    <property type="entry name" value="MULTIDRUG RESISTANCE PROTEIN"/>
    <property type="match status" value="1"/>
</dbReference>
<dbReference type="InterPro" id="IPR002528">
    <property type="entry name" value="MATE_fam"/>
</dbReference>
<evidence type="ECO:0000313" key="5">
    <source>
        <dbReference type="Proteomes" id="UP000244855"/>
    </source>
</evidence>
<feature type="transmembrane region" description="Helical" evidence="3">
    <location>
        <begin position="204"/>
        <end position="221"/>
    </location>
</feature>
<protein>
    <submittedName>
        <fullName evidence="4">Mate-domain-containing protein</fullName>
    </submittedName>
</protein>
<dbReference type="Proteomes" id="UP000244855">
    <property type="component" value="Unassembled WGS sequence"/>
</dbReference>
<evidence type="ECO:0000256" key="2">
    <source>
        <dbReference type="SAM" id="MobiDB-lite"/>
    </source>
</evidence>
<name>A0A2V1DZW5_9PLEO</name>
<feature type="transmembrane region" description="Helical" evidence="3">
    <location>
        <begin position="341"/>
        <end position="361"/>
    </location>
</feature>
<sequence>MPSHSNMKHYPAVLDSQRNQSDVVDKESVGFNHFNSRQASPVQTSNQAPDNIARASIVTPQESTTVESDERYLVLPTETTSLLNGDEPSTSYLHWSTTWRGESKMIVKSSGPLIITFVLQYSLPIAMSASITGYVVYTGLASSLDTLCSQPYGAGRFHLVGLHFQRMLYFLLIVSLPIAALWFLATRILLAIVPTEEEETARLAGLYLRILVIGTPAYATFEAGKRYLQAQSLFNATMYTLLFLSIYPIFNGYQCWGGFNRNAFSNWMPMIKLAVPGLIMLLAEFLAYEILTLSAGRLGSTSLASQSVPFSLSVASSTRIANLVGARELSNARFTAKVTTAFAVLVGLFNFLFMVVLKGYIPHLFTHDEKVVKLVSNILPLWACNCNRILRALGKQKIGGIVGLLAYYVVGLPISIGTGFSAGWGLFALWTSLLGFF</sequence>
<organism evidence="4 5">
    <name type="scientific">Periconia macrospinosa</name>
    <dbReference type="NCBI Taxonomy" id="97972"/>
    <lineage>
        <taxon>Eukaryota</taxon>
        <taxon>Fungi</taxon>
        <taxon>Dikarya</taxon>
        <taxon>Ascomycota</taxon>
        <taxon>Pezizomycotina</taxon>
        <taxon>Dothideomycetes</taxon>
        <taxon>Pleosporomycetidae</taxon>
        <taxon>Pleosporales</taxon>
        <taxon>Massarineae</taxon>
        <taxon>Periconiaceae</taxon>
        <taxon>Periconia</taxon>
    </lineage>
</organism>
<feature type="transmembrane region" description="Helical" evidence="3">
    <location>
        <begin position="405"/>
        <end position="430"/>
    </location>
</feature>
<proteinExistence type="inferred from homology"/>
<dbReference type="GO" id="GO:0042910">
    <property type="term" value="F:xenobiotic transmembrane transporter activity"/>
    <property type="evidence" value="ECO:0007669"/>
    <property type="project" value="InterPro"/>
</dbReference>
<dbReference type="STRING" id="97972.A0A2V1DZW5"/>
<dbReference type="Pfam" id="PF01554">
    <property type="entry name" value="MatE"/>
    <property type="match status" value="2"/>
</dbReference>
<comment type="similarity">
    <text evidence="1">Belongs to the multi antimicrobial extrusion (MATE) (TC 2.A.66.1) family.</text>
</comment>
<evidence type="ECO:0000256" key="3">
    <source>
        <dbReference type="SAM" id="Phobius"/>
    </source>
</evidence>
<keyword evidence="3" id="KW-0812">Transmembrane</keyword>
<feature type="region of interest" description="Disordered" evidence="2">
    <location>
        <begin position="1"/>
        <end position="21"/>
    </location>
</feature>
<feature type="transmembrane region" description="Helical" evidence="3">
    <location>
        <begin position="270"/>
        <end position="291"/>
    </location>
</feature>
<keyword evidence="3" id="KW-1133">Transmembrane helix</keyword>
<feature type="transmembrane region" description="Helical" evidence="3">
    <location>
        <begin position="233"/>
        <end position="250"/>
    </location>
</feature>
<gene>
    <name evidence="4" type="ORF">DM02DRAFT_640588</name>
</gene>
<dbReference type="OrthoDB" id="2126698at2759"/>
<keyword evidence="5" id="KW-1185">Reference proteome</keyword>
<dbReference type="EMBL" id="KZ805330">
    <property type="protein sequence ID" value="PVI03566.1"/>
    <property type="molecule type" value="Genomic_DNA"/>
</dbReference>
<evidence type="ECO:0000256" key="1">
    <source>
        <dbReference type="ARBA" id="ARBA00010199"/>
    </source>
</evidence>
<evidence type="ECO:0000313" key="4">
    <source>
        <dbReference type="EMBL" id="PVI03566.1"/>
    </source>
</evidence>
<dbReference type="GO" id="GO:0016020">
    <property type="term" value="C:membrane"/>
    <property type="evidence" value="ECO:0007669"/>
    <property type="project" value="InterPro"/>
</dbReference>
<accession>A0A2V1DZW5</accession>
<feature type="transmembrane region" description="Helical" evidence="3">
    <location>
        <begin position="168"/>
        <end position="192"/>
    </location>
</feature>